<dbReference type="PANTHER" id="PTHR30547">
    <property type="entry name" value="UNCHARACTERIZED PROTEIN YHCG-RELATED"/>
    <property type="match status" value="1"/>
</dbReference>
<organism evidence="3">
    <name type="scientific">uncultured Sulfurovum sp</name>
    <dbReference type="NCBI Taxonomy" id="269237"/>
    <lineage>
        <taxon>Bacteria</taxon>
        <taxon>Pseudomonadati</taxon>
        <taxon>Campylobacterota</taxon>
        <taxon>Epsilonproteobacteria</taxon>
        <taxon>Campylobacterales</taxon>
        <taxon>Sulfurovaceae</taxon>
        <taxon>Sulfurovum</taxon>
        <taxon>environmental samples</taxon>
    </lineage>
</organism>
<evidence type="ECO:0000259" key="1">
    <source>
        <dbReference type="Pfam" id="PF06250"/>
    </source>
</evidence>
<evidence type="ECO:0000259" key="2">
    <source>
        <dbReference type="Pfam" id="PF17761"/>
    </source>
</evidence>
<dbReference type="Gene3D" id="3.40.1350.10">
    <property type="match status" value="1"/>
</dbReference>
<dbReference type="AlphaFoldDB" id="A0A6S6TRC0"/>
<dbReference type="InterPro" id="IPR011856">
    <property type="entry name" value="tRNA_endonuc-like_dom_sf"/>
</dbReference>
<evidence type="ECO:0008006" key="4">
    <source>
        <dbReference type="Google" id="ProtNLM"/>
    </source>
</evidence>
<dbReference type="Pfam" id="PF06250">
    <property type="entry name" value="YhcG_C"/>
    <property type="match status" value="1"/>
</dbReference>
<dbReference type="PANTHER" id="PTHR30547:SF5">
    <property type="entry name" value="NUCLEASE YHCG-RELATED"/>
    <property type="match status" value="1"/>
</dbReference>
<protein>
    <recommendedName>
        <fullName evidence="4">Cytoplasmic protein</fullName>
    </recommendedName>
</protein>
<dbReference type="InterPro" id="IPR041527">
    <property type="entry name" value="YhcG_N"/>
</dbReference>
<dbReference type="EMBL" id="CACVAS010000107">
    <property type="protein sequence ID" value="CAA6820667.1"/>
    <property type="molecule type" value="Genomic_DNA"/>
</dbReference>
<feature type="domain" description="YhcG N-terminal" evidence="2">
    <location>
        <begin position="21"/>
        <end position="153"/>
    </location>
</feature>
<dbReference type="Pfam" id="PF17761">
    <property type="entry name" value="DUF1016_N"/>
    <property type="match status" value="1"/>
</dbReference>
<name>A0A6S6TRC0_9BACT</name>
<evidence type="ECO:0000313" key="3">
    <source>
        <dbReference type="EMBL" id="CAA6820667.1"/>
    </source>
</evidence>
<reference evidence="3" key="1">
    <citation type="submission" date="2020-01" db="EMBL/GenBank/DDBJ databases">
        <authorList>
            <person name="Meier V. D."/>
            <person name="Meier V D."/>
        </authorList>
    </citation>
    <scope>NUCLEOTIDE SEQUENCE</scope>
    <source>
        <strain evidence="3">HLG_WM_MAG_01</strain>
    </source>
</reference>
<gene>
    <name evidence="3" type="ORF">HELGO_WM683</name>
</gene>
<feature type="domain" description="YhcG PDDEXK nuclease" evidence="1">
    <location>
        <begin position="174"/>
        <end position="328"/>
    </location>
</feature>
<proteinExistence type="predicted"/>
<dbReference type="InterPro" id="IPR009362">
    <property type="entry name" value="YhcG_C"/>
</dbReference>
<dbReference type="GO" id="GO:0003676">
    <property type="term" value="F:nucleic acid binding"/>
    <property type="evidence" value="ECO:0007669"/>
    <property type="project" value="InterPro"/>
</dbReference>
<accession>A0A6S6TRC0</accession>
<sequence length="346" mass="40306">MKPINTEQNATEEKLYTKAISIVDTGRQKIVEAIYSESTKSYYLLGKLIVEEEQGGQAKAEYGKQVVEGLAKRLTLRYGRGFSKSTLKDCRSFYQKYDLGKSQSLTGELNFRLSFTHYTYLIRLDNEEMKFYEQYAIDNRLSVRALQKAVQNFVIARVTEGSKALSTTEIKPKDIIKDPYILDFLGLDESQHTDEKVLEHKLVEHLEKFLLELGRGFAFVGRQYRLTVSEDSFYADLVFYNIPLKSYVIIELKTRKLQHQDLGQLQMYVNYFDQEIKDINDNDTIGILLCRDKNEKVVEYTLPKNNKQIFASKYKLYLPSKQELEDELEEQMMLNGIETKTNKENT</sequence>
<dbReference type="InterPro" id="IPR053148">
    <property type="entry name" value="PD-DEXK-like_domain"/>
</dbReference>